<gene>
    <name evidence="3" type="primary">20343023</name>
    <name evidence="2" type="ORF">GGTG_02565</name>
</gene>
<evidence type="ECO:0000256" key="1">
    <source>
        <dbReference type="SAM" id="Phobius"/>
    </source>
</evidence>
<dbReference type="OrthoDB" id="5084002at2759"/>
<dbReference type="GeneID" id="20343023"/>
<reference evidence="4" key="1">
    <citation type="submission" date="2010-07" db="EMBL/GenBank/DDBJ databases">
        <title>The genome sequence of Gaeumannomyces graminis var. tritici strain R3-111a-1.</title>
        <authorList>
            <consortium name="The Broad Institute Genome Sequencing Platform"/>
            <person name="Ma L.-J."/>
            <person name="Dead R."/>
            <person name="Young S."/>
            <person name="Zeng Q."/>
            <person name="Koehrsen M."/>
            <person name="Alvarado L."/>
            <person name="Berlin A."/>
            <person name="Chapman S.B."/>
            <person name="Chen Z."/>
            <person name="Freedman E."/>
            <person name="Gellesch M."/>
            <person name="Goldberg J."/>
            <person name="Griggs A."/>
            <person name="Gujja S."/>
            <person name="Heilman E.R."/>
            <person name="Heiman D."/>
            <person name="Hepburn T."/>
            <person name="Howarth C."/>
            <person name="Jen D."/>
            <person name="Larson L."/>
            <person name="Mehta T."/>
            <person name="Neiman D."/>
            <person name="Pearson M."/>
            <person name="Roberts A."/>
            <person name="Saif S."/>
            <person name="Shea T."/>
            <person name="Shenoy N."/>
            <person name="Sisk P."/>
            <person name="Stolte C."/>
            <person name="Sykes S."/>
            <person name="Walk T."/>
            <person name="White J."/>
            <person name="Yandava C."/>
            <person name="Haas B."/>
            <person name="Nusbaum C."/>
            <person name="Birren B."/>
        </authorList>
    </citation>
    <scope>NUCLEOTIDE SEQUENCE [LARGE SCALE GENOMIC DNA]</scope>
    <source>
        <strain evidence="4">R3-111a-1</strain>
    </source>
</reference>
<reference evidence="3" key="4">
    <citation type="journal article" date="2015" name="G3 (Bethesda)">
        <title>Genome sequences of three phytopathogenic species of the Magnaporthaceae family of fungi.</title>
        <authorList>
            <person name="Okagaki L.H."/>
            <person name="Nunes C.C."/>
            <person name="Sailsbery J."/>
            <person name="Clay B."/>
            <person name="Brown D."/>
            <person name="John T."/>
            <person name="Oh Y."/>
            <person name="Young N."/>
            <person name="Fitzgerald M."/>
            <person name="Haas B.J."/>
            <person name="Zeng Q."/>
            <person name="Young S."/>
            <person name="Adiconis X."/>
            <person name="Fan L."/>
            <person name="Levin J.Z."/>
            <person name="Mitchell T.K."/>
            <person name="Okubara P.A."/>
            <person name="Farman M.L."/>
            <person name="Kohn L.M."/>
            <person name="Birren B."/>
            <person name="Ma L.-J."/>
            <person name="Dean R.A."/>
        </authorList>
    </citation>
    <scope>NUCLEOTIDE SEQUENCE</scope>
    <source>
        <strain evidence="3">R3-111a-1</strain>
    </source>
</reference>
<reference evidence="2" key="3">
    <citation type="submission" date="2010-09" db="EMBL/GenBank/DDBJ databases">
        <title>Annotation of Gaeumannomyces graminis var. tritici R3-111a-1.</title>
        <authorList>
            <consortium name="The Broad Institute Genome Sequencing Platform"/>
            <person name="Ma L.-J."/>
            <person name="Dead R."/>
            <person name="Young S.K."/>
            <person name="Zeng Q."/>
            <person name="Gargeya S."/>
            <person name="Fitzgerald M."/>
            <person name="Haas B."/>
            <person name="Abouelleil A."/>
            <person name="Alvarado L."/>
            <person name="Arachchi H.M."/>
            <person name="Berlin A."/>
            <person name="Brown A."/>
            <person name="Chapman S.B."/>
            <person name="Chen Z."/>
            <person name="Dunbar C."/>
            <person name="Freedman E."/>
            <person name="Gearin G."/>
            <person name="Gellesch M."/>
            <person name="Goldberg J."/>
            <person name="Griggs A."/>
            <person name="Gujja S."/>
            <person name="Heiman D."/>
            <person name="Howarth C."/>
            <person name="Larson L."/>
            <person name="Lui A."/>
            <person name="MacDonald P.J.P."/>
            <person name="Mehta T."/>
            <person name="Montmayeur A."/>
            <person name="Murphy C."/>
            <person name="Neiman D."/>
            <person name="Pearson M."/>
            <person name="Priest M."/>
            <person name="Roberts A."/>
            <person name="Saif S."/>
            <person name="Shea T."/>
            <person name="Shenoy N."/>
            <person name="Sisk P."/>
            <person name="Stolte C."/>
            <person name="Sykes S."/>
            <person name="Yandava C."/>
            <person name="Wortman J."/>
            <person name="Nusbaum C."/>
            <person name="Birren B."/>
        </authorList>
    </citation>
    <scope>NUCLEOTIDE SEQUENCE</scope>
    <source>
        <strain evidence="2">R3-111a-1</strain>
    </source>
</reference>
<evidence type="ECO:0000313" key="2">
    <source>
        <dbReference type="EMBL" id="EJT82592.1"/>
    </source>
</evidence>
<name>J3NMQ9_GAET3</name>
<reference evidence="2" key="2">
    <citation type="submission" date="2010-07" db="EMBL/GenBank/DDBJ databases">
        <authorList>
            <consortium name="The Broad Institute Genome Sequencing Platform"/>
            <consortium name="Broad Institute Genome Sequencing Center for Infectious Disease"/>
            <person name="Ma L.-J."/>
            <person name="Dead R."/>
            <person name="Young S."/>
            <person name="Zeng Q."/>
            <person name="Koehrsen M."/>
            <person name="Alvarado L."/>
            <person name="Berlin A."/>
            <person name="Chapman S.B."/>
            <person name="Chen Z."/>
            <person name="Freedman E."/>
            <person name="Gellesch M."/>
            <person name="Goldberg J."/>
            <person name="Griggs A."/>
            <person name="Gujja S."/>
            <person name="Heilman E.R."/>
            <person name="Heiman D."/>
            <person name="Hepburn T."/>
            <person name="Howarth C."/>
            <person name="Jen D."/>
            <person name="Larson L."/>
            <person name="Mehta T."/>
            <person name="Neiman D."/>
            <person name="Pearson M."/>
            <person name="Roberts A."/>
            <person name="Saif S."/>
            <person name="Shea T."/>
            <person name="Shenoy N."/>
            <person name="Sisk P."/>
            <person name="Stolte C."/>
            <person name="Sykes S."/>
            <person name="Walk T."/>
            <person name="White J."/>
            <person name="Yandava C."/>
            <person name="Haas B."/>
            <person name="Nusbaum C."/>
            <person name="Birren B."/>
        </authorList>
    </citation>
    <scope>NUCLEOTIDE SEQUENCE</scope>
    <source>
        <strain evidence="2">R3-111a-1</strain>
    </source>
</reference>
<protein>
    <recommendedName>
        <fullName evidence="5">Integral membrane protein</fullName>
    </recommendedName>
</protein>
<reference evidence="3" key="5">
    <citation type="submission" date="2018-04" db="UniProtKB">
        <authorList>
            <consortium name="EnsemblFungi"/>
        </authorList>
    </citation>
    <scope>IDENTIFICATION</scope>
    <source>
        <strain evidence="3">R3-111a-1</strain>
    </source>
</reference>
<feature type="transmembrane region" description="Helical" evidence="1">
    <location>
        <begin position="74"/>
        <end position="96"/>
    </location>
</feature>
<dbReference type="Proteomes" id="UP000006039">
    <property type="component" value="Unassembled WGS sequence"/>
</dbReference>
<keyword evidence="1" id="KW-0812">Transmembrane</keyword>
<keyword evidence="4" id="KW-1185">Reference proteome</keyword>
<dbReference type="VEuPathDB" id="FungiDB:GGTG_02565"/>
<keyword evidence="1" id="KW-1133">Transmembrane helix</keyword>
<dbReference type="EMBL" id="GL385395">
    <property type="protein sequence ID" value="EJT82592.1"/>
    <property type="molecule type" value="Genomic_DNA"/>
</dbReference>
<dbReference type="HOGENOM" id="CLU_1825399_0_0_1"/>
<dbReference type="EnsemblFungi" id="EJT82592">
    <property type="protein sequence ID" value="EJT82592"/>
    <property type="gene ID" value="GGTG_02565"/>
</dbReference>
<feature type="transmembrane region" description="Helical" evidence="1">
    <location>
        <begin position="108"/>
        <end position="126"/>
    </location>
</feature>
<dbReference type="eggNOG" id="ENOG502RYWT">
    <property type="taxonomic scope" value="Eukaryota"/>
</dbReference>
<keyword evidence="1" id="KW-0472">Membrane</keyword>
<evidence type="ECO:0000313" key="4">
    <source>
        <dbReference type="Proteomes" id="UP000006039"/>
    </source>
</evidence>
<proteinExistence type="predicted"/>
<evidence type="ECO:0008006" key="5">
    <source>
        <dbReference type="Google" id="ProtNLM"/>
    </source>
</evidence>
<evidence type="ECO:0000313" key="3">
    <source>
        <dbReference type="EnsemblFungi" id="EJT82592"/>
    </source>
</evidence>
<accession>J3NMQ9</accession>
<organism evidence="2">
    <name type="scientific">Gaeumannomyces tritici (strain R3-111a-1)</name>
    <name type="common">Wheat and barley take-all root rot fungus</name>
    <name type="synonym">Gaeumannomyces graminis var. tritici</name>
    <dbReference type="NCBI Taxonomy" id="644352"/>
    <lineage>
        <taxon>Eukaryota</taxon>
        <taxon>Fungi</taxon>
        <taxon>Dikarya</taxon>
        <taxon>Ascomycota</taxon>
        <taxon>Pezizomycotina</taxon>
        <taxon>Sordariomycetes</taxon>
        <taxon>Sordariomycetidae</taxon>
        <taxon>Magnaporthales</taxon>
        <taxon>Magnaporthaceae</taxon>
        <taxon>Gaeumannomyces</taxon>
    </lineage>
</organism>
<feature type="transmembrane region" description="Helical" evidence="1">
    <location>
        <begin position="13"/>
        <end position="35"/>
    </location>
</feature>
<dbReference type="RefSeq" id="XP_009218601.1">
    <property type="nucleotide sequence ID" value="XM_009220337.1"/>
</dbReference>
<sequence>MSSKQIIPLYYELSWAILSTIGLANVLFGLVIVSITSISPATLVPILVSAAGAGANGLRYAAYYHTYDTTLDAVAAALADVLWLIQEAGMSMYSYVMLTRVLTGRARSVFMTLFWVVMGVVAVVRLREDGWDLIGKYYCIY</sequence>
<dbReference type="AlphaFoldDB" id="J3NMQ9"/>